<reference evidence="1 2" key="1">
    <citation type="journal article" date="2023" name="G3 (Bethesda)">
        <title>A chromosome-length genome assembly and annotation of blackberry (Rubus argutus, cv. 'Hillquist').</title>
        <authorList>
            <person name="Bruna T."/>
            <person name="Aryal R."/>
            <person name="Dudchenko O."/>
            <person name="Sargent D.J."/>
            <person name="Mead D."/>
            <person name="Buti M."/>
            <person name="Cavallini A."/>
            <person name="Hytonen T."/>
            <person name="Andres J."/>
            <person name="Pham M."/>
            <person name="Weisz D."/>
            <person name="Mascagni F."/>
            <person name="Usai G."/>
            <person name="Natali L."/>
            <person name="Bassil N."/>
            <person name="Fernandez G.E."/>
            <person name="Lomsadze A."/>
            <person name="Armour M."/>
            <person name="Olukolu B."/>
            <person name="Poorten T."/>
            <person name="Britton C."/>
            <person name="Davik J."/>
            <person name="Ashrafi H."/>
            <person name="Aiden E.L."/>
            <person name="Borodovsky M."/>
            <person name="Worthington M."/>
        </authorList>
    </citation>
    <scope>NUCLEOTIDE SEQUENCE [LARGE SCALE GENOMIC DNA]</scope>
    <source>
        <strain evidence="1">PI 553951</strain>
    </source>
</reference>
<gene>
    <name evidence="1" type="ORF">M0R45_008616</name>
</gene>
<evidence type="ECO:0000313" key="2">
    <source>
        <dbReference type="Proteomes" id="UP001457282"/>
    </source>
</evidence>
<accession>A0AAW1Y1S3</accession>
<dbReference type="Proteomes" id="UP001457282">
    <property type="component" value="Unassembled WGS sequence"/>
</dbReference>
<dbReference type="EMBL" id="JBEDUW010000002">
    <property type="protein sequence ID" value="KAK9942983.1"/>
    <property type="molecule type" value="Genomic_DNA"/>
</dbReference>
<sequence>MRTAAVVQKARGWVQWIDGEEHRWAAVQVRRTSLIVVMTGQRSRRRHREEMAASDLRGDGSSGGGAWAELVELC</sequence>
<dbReference type="AlphaFoldDB" id="A0AAW1Y1S3"/>
<name>A0AAW1Y1S3_RUBAR</name>
<evidence type="ECO:0000313" key="1">
    <source>
        <dbReference type="EMBL" id="KAK9942983.1"/>
    </source>
</evidence>
<organism evidence="1 2">
    <name type="scientific">Rubus argutus</name>
    <name type="common">Southern blackberry</name>
    <dbReference type="NCBI Taxonomy" id="59490"/>
    <lineage>
        <taxon>Eukaryota</taxon>
        <taxon>Viridiplantae</taxon>
        <taxon>Streptophyta</taxon>
        <taxon>Embryophyta</taxon>
        <taxon>Tracheophyta</taxon>
        <taxon>Spermatophyta</taxon>
        <taxon>Magnoliopsida</taxon>
        <taxon>eudicotyledons</taxon>
        <taxon>Gunneridae</taxon>
        <taxon>Pentapetalae</taxon>
        <taxon>rosids</taxon>
        <taxon>fabids</taxon>
        <taxon>Rosales</taxon>
        <taxon>Rosaceae</taxon>
        <taxon>Rosoideae</taxon>
        <taxon>Rosoideae incertae sedis</taxon>
        <taxon>Rubus</taxon>
    </lineage>
</organism>
<keyword evidence="2" id="KW-1185">Reference proteome</keyword>
<protein>
    <submittedName>
        <fullName evidence="1">Uncharacterized protein</fullName>
    </submittedName>
</protein>
<comment type="caution">
    <text evidence="1">The sequence shown here is derived from an EMBL/GenBank/DDBJ whole genome shotgun (WGS) entry which is preliminary data.</text>
</comment>
<proteinExistence type="predicted"/>